<reference evidence="1 2" key="1">
    <citation type="submission" date="2023-03" db="EMBL/GenBank/DDBJ databases">
        <title>Genome sequence of Lichtheimia ornata CBS 291.66.</title>
        <authorList>
            <person name="Mohabir J.T."/>
            <person name="Shea T.P."/>
            <person name="Kurbessoian T."/>
            <person name="Berby B."/>
            <person name="Fontaine J."/>
            <person name="Livny J."/>
            <person name="Gnirke A."/>
            <person name="Stajich J.E."/>
            <person name="Cuomo C.A."/>
        </authorList>
    </citation>
    <scope>NUCLEOTIDE SEQUENCE [LARGE SCALE GENOMIC DNA]</scope>
    <source>
        <strain evidence="1">CBS 291.66</strain>
    </source>
</reference>
<comment type="caution">
    <text evidence="1">The sequence shown here is derived from an EMBL/GenBank/DDBJ whole genome shotgun (WGS) entry which is preliminary data.</text>
</comment>
<name>A0AAD7XTI0_9FUNG</name>
<dbReference type="Proteomes" id="UP001234581">
    <property type="component" value="Unassembled WGS sequence"/>
</dbReference>
<evidence type="ECO:0000313" key="1">
    <source>
        <dbReference type="EMBL" id="KAJ8653870.1"/>
    </source>
</evidence>
<proteinExistence type="predicted"/>
<keyword evidence="2" id="KW-1185">Reference proteome</keyword>
<dbReference type="EMBL" id="JARTCD010000070">
    <property type="protein sequence ID" value="KAJ8653870.1"/>
    <property type="molecule type" value="Genomic_DNA"/>
</dbReference>
<gene>
    <name evidence="1" type="ORF">O0I10_010437</name>
</gene>
<protein>
    <submittedName>
        <fullName evidence="1">Uncharacterized protein</fullName>
    </submittedName>
</protein>
<organism evidence="1 2">
    <name type="scientific">Lichtheimia ornata</name>
    <dbReference type="NCBI Taxonomy" id="688661"/>
    <lineage>
        <taxon>Eukaryota</taxon>
        <taxon>Fungi</taxon>
        <taxon>Fungi incertae sedis</taxon>
        <taxon>Mucoromycota</taxon>
        <taxon>Mucoromycotina</taxon>
        <taxon>Mucoromycetes</taxon>
        <taxon>Mucorales</taxon>
        <taxon>Lichtheimiaceae</taxon>
        <taxon>Lichtheimia</taxon>
    </lineage>
</organism>
<sequence length="86" mass="9282">MLTTATISRCAAIPKINMLGRPLIATSSRMYSSVLSGPVQFKESATHHPQTMPLTDTTVYTAQGSTYHDEDASSSFSPVVNTVFDD</sequence>
<accession>A0AAD7XTI0</accession>
<dbReference type="GeneID" id="83217840"/>
<dbReference type="AlphaFoldDB" id="A0AAD7XTI0"/>
<evidence type="ECO:0000313" key="2">
    <source>
        <dbReference type="Proteomes" id="UP001234581"/>
    </source>
</evidence>
<dbReference type="RefSeq" id="XP_058338784.1">
    <property type="nucleotide sequence ID" value="XM_058490417.1"/>
</dbReference>